<dbReference type="EMBL" id="JAEMHM010000007">
    <property type="protein sequence ID" value="MBJ6724929.1"/>
    <property type="molecule type" value="Genomic_DNA"/>
</dbReference>
<dbReference type="SUPFAM" id="SSF49265">
    <property type="entry name" value="Fibronectin type III"/>
    <property type="match status" value="1"/>
</dbReference>
<dbReference type="InterPro" id="IPR036116">
    <property type="entry name" value="FN3_sf"/>
</dbReference>
<dbReference type="InterPro" id="IPR003961">
    <property type="entry name" value="FN3_dom"/>
</dbReference>
<dbReference type="InterPro" id="IPR013783">
    <property type="entry name" value="Ig-like_fold"/>
</dbReference>
<dbReference type="RefSeq" id="WP_199383826.1">
    <property type="nucleotide sequence ID" value="NZ_JAEMHM010000007.1"/>
</dbReference>
<comment type="caution">
    <text evidence="1">The sequence shown here is derived from an EMBL/GenBank/DDBJ whole genome shotgun (WGS) entry which is preliminary data.</text>
</comment>
<dbReference type="Proteomes" id="UP000636888">
    <property type="component" value="Unassembled WGS sequence"/>
</dbReference>
<dbReference type="Gene3D" id="2.60.40.10">
    <property type="entry name" value="Immunoglobulins"/>
    <property type="match status" value="1"/>
</dbReference>
<sequence>MTTDIVVDTSNLSDPVFIAKVRLVATCLVNHEVFKDPPDFIPTLAHLEEGAQRLEELYAAVKSMDLSKAGARKEARADLNLKYGRVGRYVDLACNGDPSRLRTTGFDLKVKGRGAKLVPLTVLPAPVVRLTHGAAGVIVVRARKVSAAASYQVQVTTGDPSVEEGWSDNGTYQTCFAIEIAGLTPGKTYGVRMRCISGTACGPWSVPCTLMAH</sequence>
<protein>
    <recommendedName>
        <fullName evidence="3">Fibronectin type-III domain-containing protein</fullName>
    </recommendedName>
</protein>
<evidence type="ECO:0000313" key="1">
    <source>
        <dbReference type="EMBL" id="MBJ6724929.1"/>
    </source>
</evidence>
<name>A0A8J7JFA1_9BACT</name>
<dbReference type="CDD" id="cd00063">
    <property type="entry name" value="FN3"/>
    <property type="match status" value="1"/>
</dbReference>
<reference evidence="1" key="1">
    <citation type="submission" date="2020-12" db="EMBL/GenBank/DDBJ databases">
        <title>Geomonas sp. Red875, isolated from river sediment.</title>
        <authorList>
            <person name="Xu Z."/>
            <person name="Zhang Z."/>
            <person name="Masuda Y."/>
            <person name="Itoh H."/>
            <person name="Senoo K."/>
        </authorList>
    </citation>
    <scope>NUCLEOTIDE SEQUENCE</scope>
    <source>
        <strain evidence="1">Red875</strain>
    </source>
</reference>
<evidence type="ECO:0008006" key="3">
    <source>
        <dbReference type="Google" id="ProtNLM"/>
    </source>
</evidence>
<proteinExistence type="predicted"/>
<accession>A0A8J7JFA1</accession>
<organism evidence="1 2">
    <name type="scientific">Geomesophilobacter sediminis</name>
    <dbReference type="NCBI Taxonomy" id="2798584"/>
    <lineage>
        <taxon>Bacteria</taxon>
        <taxon>Pseudomonadati</taxon>
        <taxon>Thermodesulfobacteriota</taxon>
        <taxon>Desulfuromonadia</taxon>
        <taxon>Geobacterales</taxon>
        <taxon>Geobacteraceae</taxon>
        <taxon>Geomesophilobacter</taxon>
    </lineage>
</organism>
<keyword evidence="2" id="KW-1185">Reference proteome</keyword>
<gene>
    <name evidence="1" type="ORF">JFN93_09440</name>
</gene>
<evidence type="ECO:0000313" key="2">
    <source>
        <dbReference type="Proteomes" id="UP000636888"/>
    </source>
</evidence>
<dbReference type="AlphaFoldDB" id="A0A8J7JFA1"/>